<dbReference type="InterPro" id="IPR036390">
    <property type="entry name" value="WH_DNA-bd_sf"/>
</dbReference>
<organism evidence="6 7">
    <name type="scientific">Halobellus ruber</name>
    <dbReference type="NCBI Taxonomy" id="2761102"/>
    <lineage>
        <taxon>Archaea</taxon>
        <taxon>Methanobacteriati</taxon>
        <taxon>Methanobacteriota</taxon>
        <taxon>Stenosarchaea group</taxon>
        <taxon>Halobacteria</taxon>
        <taxon>Halobacteriales</taxon>
        <taxon>Haloferacaceae</taxon>
        <taxon>Halobellus</taxon>
    </lineage>
</organism>
<evidence type="ECO:0000313" key="6">
    <source>
        <dbReference type="EMBL" id="MBB6646180.1"/>
    </source>
</evidence>
<evidence type="ECO:0000256" key="2">
    <source>
        <dbReference type="ARBA" id="ARBA00023125"/>
    </source>
</evidence>
<evidence type="ECO:0000256" key="3">
    <source>
        <dbReference type="ARBA" id="ARBA00023163"/>
    </source>
</evidence>
<evidence type="ECO:0000256" key="1">
    <source>
        <dbReference type="ARBA" id="ARBA00023015"/>
    </source>
</evidence>
<sequence length="252" mass="27210">MGRGTKPIGAVERSLEIVAALDELGSAGASAVARELGLSKSTAYTHLHTLDEAGYAVKENGEYRLSCRFLELGSNVQYGIELYRRGKDEVQSLAADTDERTNLVIEEDGMGTCVYTTDAKGSMDIHMGPGDRYHMHATGTGKAILAHLPPSRVDEIVAEHGLPEFTENTVTTREELDRTLAEIREDGISLDEEETVEGLRCIAAPIVVDGDPLGALSVSGPSERFSDAEREAELTEAVREAANVVQLNFVFS</sequence>
<dbReference type="Proteomes" id="UP000546257">
    <property type="component" value="Unassembled WGS sequence"/>
</dbReference>
<keyword evidence="1" id="KW-0805">Transcription regulation</keyword>
<dbReference type="PANTHER" id="PTHR30136:SF35">
    <property type="entry name" value="HTH-TYPE TRANSCRIPTIONAL REGULATOR RV1719"/>
    <property type="match status" value="1"/>
</dbReference>
<keyword evidence="2" id="KW-0238">DNA-binding</keyword>
<dbReference type="InterPro" id="IPR036388">
    <property type="entry name" value="WH-like_DNA-bd_sf"/>
</dbReference>
<dbReference type="Gene3D" id="1.10.10.10">
    <property type="entry name" value="Winged helix-like DNA-binding domain superfamily/Winged helix DNA-binding domain"/>
    <property type="match status" value="1"/>
</dbReference>
<dbReference type="Pfam" id="PF01614">
    <property type="entry name" value="IclR_C"/>
    <property type="match status" value="1"/>
</dbReference>
<dbReference type="SMART" id="SM00346">
    <property type="entry name" value="HTH_ICLR"/>
    <property type="match status" value="1"/>
</dbReference>
<dbReference type="GO" id="GO:0045892">
    <property type="term" value="P:negative regulation of DNA-templated transcription"/>
    <property type="evidence" value="ECO:0007669"/>
    <property type="project" value="TreeGrafter"/>
</dbReference>
<dbReference type="SUPFAM" id="SSF55781">
    <property type="entry name" value="GAF domain-like"/>
    <property type="match status" value="1"/>
</dbReference>
<dbReference type="InterPro" id="IPR050707">
    <property type="entry name" value="HTH_MetabolicPath_Reg"/>
</dbReference>
<keyword evidence="3" id="KW-0804">Transcription</keyword>
<dbReference type="Pfam" id="PF09339">
    <property type="entry name" value="HTH_IclR"/>
    <property type="match status" value="1"/>
</dbReference>
<name>A0A7J9SGW7_9EURY</name>
<dbReference type="InterPro" id="IPR005471">
    <property type="entry name" value="Tscrpt_reg_IclR_N"/>
</dbReference>
<dbReference type="PROSITE" id="PS51078">
    <property type="entry name" value="ICLR_ED"/>
    <property type="match status" value="1"/>
</dbReference>
<dbReference type="InterPro" id="IPR029016">
    <property type="entry name" value="GAF-like_dom_sf"/>
</dbReference>
<dbReference type="GO" id="GO:0003700">
    <property type="term" value="F:DNA-binding transcription factor activity"/>
    <property type="evidence" value="ECO:0007669"/>
    <property type="project" value="TreeGrafter"/>
</dbReference>
<dbReference type="RefSeq" id="WP_185192531.1">
    <property type="nucleotide sequence ID" value="NZ_JACKXD010000002.1"/>
</dbReference>
<dbReference type="CDD" id="cd00090">
    <property type="entry name" value="HTH_ARSR"/>
    <property type="match status" value="1"/>
</dbReference>
<dbReference type="InterPro" id="IPR014757">
    <property type="entry name" value="Tscrpt_reg_IclR_C"/>
</dbReference>
<dbReference type="GO" id="GO:0003677">
    <property type="term" value="F:DNA binding"/>
    <property type="evidence" value="ECO:0007669"/>
    <property type="project" value="UniProtKB-KW"/>
</dbReference>
<feature type="domain" description="IclR-ED" evidence="5">
    <location>
        <begin position="68"/>
        <end position="251"/>
    </location>
</feature>
<evidence type="ECO:0000313" key="7">
    <source>
        <dbReference type="Proteomes" id="UP000546257"/>
    </source>
</evidence>
<evidence type="ECO:0000259" key="5">
    <source>
        <dbReference type="PROSITE" id="PS51078"/>
    </source>
</evidence>
<keyword evidence="7" id="KW-1185">Reference proteome</keyword>
<dbReference type="PROSITE" id="PS51077">
    <property type="entry name" value="HTH_ICLR"/>
    <property type="match status" value="1"/>
</dbReference>
<feature type="domain" description="HTH iclR-type" evidence="4">
    <location>
        <begin position="8"/>
        <end position="67"/>
    </location>
</feature>
<comment type="caution">
    <text evidence="6">The sequence shown here is derived from an EMBL/GenBank/DDBJ whole genome shotgun (WGS) entry which is preliminary data.</text>
</comment>
<proteinExistence type="predicted"/>
<dbReference type="PANTHER" id="PTHR30136">
    <property type="entry name" value="HELIX-TURN-HELIX TRANSCRIPTIONAL REGULATOR, ICLR FAMILY"/>
    <property type="match status" value="1"/>
</dbReference>
<reference evidence="6 7" key="1">
    <citation type="submission" date="2020-08" db="EMBL/GenBank/DDBJ databases">
        <authorList>
            <person name="Seo M.-J."/>
        </authorList>
    </citation>
    <scope>NUCLEOTIDE SEQUENCE [LARGE SCALE GENOMIC DNA]</scope>
    <source>
        <strain evidence="6 7">MBLA0160</strain>
    </source>
</reference>
<dbReference type="InterPro" id="IPR011991">
    <property type="entry name" value="ArsR-like_HTH"/>
</dbReference>
<gene>
    <name evidence="6" type="ORF">H5V44_07745</name>
</gene>
<dbReference type="EMBL" id="JACKXD010000002">
    <property type="protein sequence ID" value="MBB6646180.1"/>
    <property type="molecule type" value="Genomic_DNA"/>
</dbReference>
<evidence type="ECO:0000259" key="4">
    <source>
        <dbReference type="PROSITE" id="PS51077"/>
    </source>
</evidence>
<dbReference type="SUPFAM" id="SSF46785">
    <property type="entry name" value="Winged helix' DNA-binding domain"/>
    <property type="match status" value="1"/>
</dbReference>
<dbReference type="Gene3D" id="3.30.450.40">
    <property type="match status" value="1"/>
</dbReference>
<accession>A0A7J9SGW7</accession>
<protein>
    <submittedName>
        <fullName evidence="6">IclR family transcriptional regulator</fullName>
    </submittedName>
</protein>
<dbReference type="AlphaFoldDB" id="A0A7J9SGW7"/>